<feature type="transmembrane region" description="Helical" evidence="2">
    <location>
        <begin position="126"/>
        <end position="151"/>
    </location>
</feature>
<organism evidence="3 4">
    <name type="scientific">Phialocephala subalpina</name>
    <dbReference type="NCBI Taxonomy" id="576137"/>
    <lineage>
        <taxon>Eukaryota</taxon>
        <taxon>Fungi</taxon>
        <taxon>Dikarya</taxon>
        <taxon>Ascomycota</taxon>
        <taxon>Pezizomycotina</taxon>
        <taxon>Leotiomycetes</taxon>
        <taxon>Helotiales</taxon>
        <taxon>Mollisiaceae</taxon>
        <taxon>Phialocephala</taxon>
        <taxon>Phialocephala fortinii species complex</taxon>
    </lineage>
</organism>
<dbReference type="Proteomes" id="UP000184330">
    <property type="component" value="Unassembled WGS sequence"/>
</dbReference>
<dbReference type="OrthoDB" id="3564782at2759"/>
<feature type="compositionally biased region" description="Polar residues" evidence="1">
    <location>
        <begin position="325"/>
        <end position="340"/>
    </location>
</feature>
<feature type="compositionally biased region" description="Gly residues" evidence="1">
    <location>
        <begin position="451"/>
        <end position="465"/>
    </location>
</feature>
<evidence type="ECO:0000256" key="1">
    <source>
        <dbReference type="SAM" id="MobiDB-lite"/>
    </source>
</evidence>
<feature type="compositionally biased region" description="Polar residues" evidence="1">
    <location>
        <begin position="262"/>
        <end position="273"/>
    </location>
</feature>
<evidence type="ECO:0000256" key="2">
    <source>
        <dbReference type="SAM" id="Phobius"/>
    </source>
</evidence>
<feature type="compositionally biased region" description="Pro residues" evidence="1">
    <location>
        <begin position="172"/>
        <end position="188"/>
    </location>
</feature>
<feature type="region of interest" description="Disordered" evidence="1">
    <location>
        <begin position="221"/>
        <end position="495"/>
    </location>
</feature>
<keyword evidence="4" id="KW-1185">Reference proteome</keyword>
<protein>
    <submittedName>
        <fullName evidence="3">Uncharacterized protein</fullName>
    </submittedName>
</protein>
<evidence type="ECO:0000313" key="3">
    <source>
        <dbReference type="EMBL" id="CZR61437.1"/>
    </source>
</evidence>
<keyword evidence="2" id="KW-0812">Transmembrane</keyword>
<evidence type="ECO:0000313" key="4">
    <source>
        <dbReference type="Proteomes" id="UP000184330"/>
    </source>
</evidence>
<name>A0A1L7X8X2_9HELO</name>
<accession>A0A1L7X8X2</accession>
<feature type="compositionally biased region" description="Basic and acidic residues" evidence="1">
    <location>
        <begin position="375"/>
        <end position="393"/>
    </location>
</feature>
<feature type="compositionally biased region" description="Basic and acidic residues" evidence="1">
    <location>
        <begin position="424"/>
        <end position="434"/>
    </location>
</feature>
<gene>
    <name evidence="3" type="ORF">PAC_11333</name>
</gene>
<feature type="compositionally biased region" description="Low complexity" evidence="1">
    <location>
        <begin position="230"/>
        <end position="253"/>
    </location>
</feature>
<proteinExistence type="predicted"/>
<keyword evidence="2" id="KW-0472">Membrane</keyword>
<dbReference type="AlphaFoldDB" id="A0A1L7X8X2"/>
<sequence>MSVTGISTEGGGAGQTFTACTTSGCPSFPTSTLSSQLSFTATLTLPVPPPGSTTVTSLIYLSPTSITTTTTATTSTTTATTSTNFISTTTATTLSVTALPNPAATAALQAQNTLLNQNASLTRTNLTVTIVLGAVSLVLLIILLILLLICFRRRNSKSPDSESPPFTSLAPRPAPNFGPTISPPPQIPLPEHMRETSLSMGPRGGTADSYAQAMLQGQAVGWGASPSGAPQFPSQSGRGQGQPFQFQFPYPSGITRPGQDEPGSQAQALASNPVSPPTRTRLMRSSSAPTSAPEPPPTIPPFQDFQDTNLGLGLPRISLFPATPFSGSRDSINLPGTASGSGRPGTEGSGSNRGMSPGFGAELRRQRSAPMYHRALREQVEAQREEEAGREAQRLGVPVIGYGERRESGGSDISSEMSFGSEDVEIRAEEKELEAQASGSGTRREERESGEGGGGDGGQGTGGRGRVLHSTRASSGVFPEGPGSEAGVEEKDVYS</sequence>
<feature type="region of interest" description="Disordered" evidence="1">
    <location>
        <begin position="156"/>
        <end position="208"/>
    </location>
</feature>
<keyword evidence="2" id="KW-1133">Transmembrane helix</keyword>
<reference evidence="3 4" key="1">
    <citation type="submission" date="2016-03" db="EMBL/GenBank/DDBJ databases">
        <authorList>
            <person name="Ploux O."/>
        </authorList>
    </citation>
    <scope>NUCLEOTIDE SEQUENCE [LARGE SCALE GENOMIC DNA]</scope>
    <source>
        <strain evidence="3 4">UAMH 11012</strain>
    </source>
</reference>
<dbReference type="EMBL" id="FJOG01000018">
    <property type="protein sequence ID" value="CZR61437.1"/>
    <property type="molecule type" value="Genomic_DNA"/>
</dbReference>